<feature type="domain" description="Ankyrin repeat" evidence="9">
    <location>
        <begin position="342"/>
        <end position="433"/>
    </location>
</feature>
<dbReference type="FunCoup" id="A0A2P6NN82">
    <property type="interactions" value="255"/>
</dbReference>
<comment type="subcellular location">
    <subcellularLocation>
        <location evidence="1">Endoplasmic reticulum membrane</location>
    </subcellularLocation>
</comment>
<feature type="repeat" description="ANK" evidence="8">
    <location>
        <begin position="79"/>
        <end position="111"/>
    </location>
</feature>
<gene>
    <name evidence="11" type="ORF">PROFUN_07066</name>
    <name evidence="10" type="ORF">PROFUN_15951</name>
</gene>
<evidence type="ECO:0000256" key="2">
    <source>
        <dbReference type="ARBA" id="ARBA00022737"/>
    </source>
</evidence>
<sequence length="462" mass="52813">MAAETTTQVTEEYKNLYPLHAAVIQNDATAASKAIQAVKGQKPSDVVRAGSAELMRRYNKRETQEEEDLDLFINHRDWRGNPALHLATHFRHHEMVKMLLKEGADPMMRNGGGFSAVQEAICSGDMELAELLSDAVAKSASDEYQNRMPKILEQLEKSPDFSCELKWEFKSWVPLLSRMLPNDVYRMYKCGSSFRIDATLVGYSALRCQRGNISFHLAGMDTKEPGRFTLVDHEKKIYDIVDPNEDTKPKNVKDLLDRPKIHRVQFQTNDVSFTPAKTFWGYERTERVAGFDTRVYDANHLDLMMLKRVRSKEVALPPPTLHPDYFKEAVKEGKGNGLPYSTETVKNTVKSFNGTVHMTDSFPYEIKDILPILEVIAPRAKHFARLKEFIELKLPEGQFPVRMELPVITTISAAVTFLNFQRERPNPDMFTIPSDYSSGKVHFNFDFTKKEEAEGEKAKQHE</sequence>
<evidence type="ECO:0000256" key="7">
    <source>
        <dbReference type="ARBA" id="ARBA00037107"/>
    </source>
</evidence>
<dbReference type="Proteomes" id="UP000241769">
    <property type="component" value="Unassembled WGS sequence"/>
</dbReference>
<dbReference type="InterPro" id="IPR021832">
    <property type="entry name" value="ANKRD13"/>
</dbReference>
<dbReference type="PANTHER" id="PTHR12447:SF25">
    <property type="entry name" value="ANKYRIN REPEAT DOMAIN-CONTAINING PROTEIN 13C"/>
    <property type="match status" value="1"/>
</dbReference>
<keyword evidence="6" id="KW-0143">Chaperone</keyword>
<dbReference type="InterPro" id="IPR055285">
    <property type="entry name" value="ANKRD13_C"/>
</dbReference>
<dbReference type="PANTHER" id="PTHR12447">
    <property type="entry name" value="ANKYRIN REPEAT DOMAIN-CONTAINING PROTEIN 13"/>
    <property type="match status" value="1"/>
</dbReference>
<comment type="caution">
    <text evidence="11">The sequence shown here is derived from an EMBL/GenBank/DDBJ whole genome shotgun (WGS) entry which is preliminary data.</text>
</comment>
<evidence type="ECO:0000313" key="11">
    <source>
        <dbReference type="EMBL" id="PRP85358.1"/>
    </source>
</evidence>
<evidence type="ECO:0000256" key="1">
    <source>
        <dbReference type="ARBA" id="ARBA00004586"/>
    </source>
</evidence>
<dbReference type="STRING" id="1890364.A0A2P6NN82"/>
<keyword evidence="4 8" id="KW-0040">ANK repeat</keyword>
<evidence type="ECO:0000256" key="5">
    <source>
        <dbReference type="ARBA" id="ARBA00023136"/>
    </source>
</evidence>
<dbReference type="EMBL" id="MDYQ01000415">
    <property type="protein sequence ID" value="PRP75165.1"/>
    <property type="molecule type" value="Genomic_DNA"/>
</dbReference>
<dbReference type="PROSITE" id="PS50297">
    <property type="entry name" value="ANK_REP_REGION"/>
    <property type="match status" value="1"/>
</dbReference>
<dbReference type="GO" id="GO:0005789">
    <property type="term" value="C:endoplasmic reticulum membrane"/>
    <property type="evidence" value="ECO:0007669"/>
    <property type="project" value="UniProtKB-SubCell"/>
</dbReference>
<keyword evidence="3" id="KW-0256">Endoplasmic reticulum</keyword>
<reference evidence="11 12" key="1">
    <citation type="journal article" date="2018" name="Genome Biol. Evol.">
        <title>Multiple Roots of Fruiting Body Formation in Amoebozoa.</title>
        <authorList>
            <person name="Hillmann F."/>
            <person name="Forbes G."/>
            <person name="Novohradska S."/>
            <person name="Ferling I."/>
            <person name="Riege K."/>
            <person name="Groth M."/>
            <person name="Westermann M."/>
            <person name="Marz M."/>
            <person name="Spaller T."/>
            <person name="Winckler T."/>
            <person name="Schaap P."/>
            <person name="Glockner G."/>
        </authorList>
    </citation>
    <scope>NUCLEOTIDE SEQUENCE [LARGE SCALE GENOMIC DNA]</scope>
    <source>
        <strain evidence="11 12">Jena</strain>
    </source>
</reference>
<keyword evidence="12" id="KW-1185">Reference proteome</keyword>
<dbReference type="InParanoid" id="A0A2P6NN82"/>
<dbReference type="OrthoDB" id="1585644at2759"/>
<dbReference type="PROSITE" id="PS50088">
    <property type="entry name" value="ANK_REPEAT"/>
    <property type="match status" value="1"/>
</dbReference>
<organism evidence="11 12">
    <name type="scientific">Planoprotostelium fungivorum</name>
    <dbReference type="NCBI Taxonomy" id="1890364"/>
    <lineage>
        <taxon>Eukaryota</taxon>
        <taxon>Amoebozoa</taxon>
        <taxon>Evosea</taxon>
        <taxon>Variosea</taxon>
        <taxon>Cavosteliida</taxon>
        <taxon>Cavosteliaceae</taxon>
        <taxon>Planoprotostelium</taxon>
    </lineage>
</organism>
<protein>
    <recommendedName>
        <fullName evidence="9">Ankyrin repeat domain-containing protein</fullName>
    </recommendedName>
</protein>
<evidence type="ECO:0000313" key="12">
    <source>
        <dbReference type="Proteomes" id="UP000241769"/>
    </source>
</evidence>
<dbReference type="InterPro" id="IPR036770">
    <property type="entry name" value="Ankyrin_rpt-contain_sf"/>
</dbReference>
<evidence type="ECO:0000256" key="4">
    <source>
        <dbReference type="ARBA" id="ARBA00023043"/>
    </source>
</evidence>
<dbReference type="SMART" id="SM00248">
    <property type="entry name" value="ANK"/>
    <property type="match status" value="3"/>
</dbReference>
<evidence type="ECO:0000256" key="3">
    <source>
        <dbReference type="ARBA" id="ARBA00022824"/>
    </source>
</evidence>
<keyword evidence="5" id="KW-0472">Membrane</keyword>
<feature type="domain" description="Ankyrin repeat" evidence="9">
    <location>
        <begin position="195"/>
        <end position="312"/>
    </location>
</feature>
<keyword evidence="2" id="KW-0677">Repeat</keyword>
<comment type="function">
    <text evidence="7">Acts as a molecular chaperone for G protein-coupled receptors, regulating their biogenesis and exit from the ER.</text>
</comment>
<evidence type="ECO:0000256" key="6">
    <source>
        <dbReference type="ARBA" id="ARBA00023186"/>
    </source>
</evidence>
<dbReference type="InterPro" id="IPR002110">
    <property type="entry name" value="Ankyrin_rpt"/>
</dbReference>
<name>A0A2P6NN82_9EUKA</name>
<accession>A0A2P6NN82</accession>
<dbReference type="Pfam" id="PF11904">
    <property type="entry name" value="ANKRD13_C"/>
    <property type="match status" value="2"/>
</dbReference>
<dbReference type="EMBL" id="MDYQ01000046">
    <property type="protein sequence ID" value="PRP85358.1"/>
    <property type="molecule type" value="Genomic_DNA"/>
</dbReference>
<dbReference type="Pfam" id="PF00023">
    <property type="entry name" value="Ank"/>
    <property type="match status" value="1"/>
</dbReference>
<evidence type="ECO:0000313" key="10">
    <source>
        <dbReference type="EMBL" id="PRP75165.1"/>
    </source>
</evidence>
<evidence type="ECO:0000256" key="8">
    <source>
        <dbReference type="PROSITE-ProRule" id="PRU00023"/>
    </source>
</evidence>
<dbReference type="Gene3D" id="1.25.40.20">
    <property type="entry name" value="Ankyrin repeat-containing domain"/>
    <property type="match status" value="1"/>
</dbReference>
<proteinExistence type="predicted"/>
<dbReference type="SUPFAM" id="SSF48403">
    <property type="entry name" value="Ankyrin repeat"/>
    <property type="match status" value="1"/>
</dbReference>
<evidence type="ECO:0000259" key="9">
    <source>
        <dbReference type="Pfam" id="PF11904"/>
    </source>
</evidence>
<dbReference type="AlphaFoldDB" id="A0A2P6NN82"/>